<dbReference type="InterPro" id="IPR003593">
    <property type="entry name" value="AAA+_ATPase"/>
</dbReference>
<evidence type="ECO:0000256" key="4">
    <source>
        <dbReference type="ARBA" id="ARBA00022840"/>
    </source>
</evidence>
<name>A0AB74TJS6_9LACT</name>
<dbReference type="PANTHER" id="PTHR42711:SF5">
    <property type="entry name" value="ABC TRANSPORTER ATP-BINDING PROTEIN NATA"/>
    <property type="match status" value="1"/>
</dbReference>
<dbReference type="PROSITE" id="PS50893">
    <property type="entry name" value="ABC_TRANSPORTER_2"/>
    <property type="match status" value="1"/>
</dbReference>
<dbReference type="Pfam" id="PF00005">
    <property type="entry name" value="ABC_tran"/>
    <property type="match status" value="1"/>
</dbReference>
<evidence type="ECO:0000256" key="1">
    <source>
        <dbReference type="ARBA" id="ARBA00005417"/>
    </source>
</evidence>
<evidence type="ECO:0000256" key="2">
    <source>
        <dbReference type="ARBA" id="ARBA00022448"/>
    </source>
</evidence>
<dbReference type="RefSeq" id="WP_347297688.1">
    <property type="nucleotide sequence ID" value="NZ_CP142434.1"/>
</dbReference>
<evidence type="ECO:0000259" key="5">
    <source>
        <dbReference type="PROSITE" id="PS50893"/>
    </source>
</evidence>
<accession>A0AB74TJS6</accession>
<dbReference type="EMBL" id="CP142434">
    <property type="protein sequence ID" value="XBC47556.1"/>
    <property type="molecule type" value="Genomic_DNA"/>
</dbReference>
<evidence type="ECO:0000256" key="3">
    <source>
        <dbReference type="ARBA" id="ARBA00022741"/>
    </source>
</evidence>
<dbReference type="Gene3D" id="3.40.50.300">
    <property type="entry name" value="P-loop containing nucleotide triphosphate hydrolases"/>
    <property type="match status" value="1"/>
</dbReference>
<keyword evidence="3" id="KW-0547">Nucleotide-binding</keyword>
<dbReference type="InterPro" id="IPR050763">
    <property type="entry name" value="ABC_transporter_ATP-binding"/>
</dbReference>
<dbReference type="InterPro" id="IPR017871">
    <property type="entry name" value="ABC_transporter-like_CS"/>
</dbReference>
<protein>
    <submittedName>
        <fullName evidence="6">Metal ABC transporter ATP-binding protein</fullName>
    </submittedName>
</protein>
<dbReference type="SUPFAM" id="SSF52540">
    <property type="entry name" value="P-loop containing nucleoside triphosphate hydrolases"/>
    <property type="match status" value="1"/>
</dbReference>
<proteinExistence type="inferred from homology"/>
<dbReference type="AlphaFoldDB" id="A0AB74TJS6"/>
<gene>
    <name evidence="6" type="ORF">VUQ09_08465</name>
</gene>
<reference evidence="6" key="1">
    <citation type="submission" date="2023-12" db="EMBL/GenBank/DDBJ databases">
        <title>Dolosigranulum savutii sp. nov. isolated from human upper respiratory samples collected in Botswana.</title>
        <authorList>
            <person name="Kelly M.S."/>
        </authorList>
    </citation>
    <scope>NUCLEOTIDE SEQUENCE</scope>
    <source>
        <strain evidence="6">MSK312</strain>
    </source>
</reference>
<dbReference type="PANTHER" id="PTHR42711">
    <property type="entry name" value="ABC TRANSPORTER ATP-BINDING PROTEIN"/>
    <property type="match status" value="1"/>
</dbReference>
<dbReference type="PROSITE" id="PS00211">
    <property type="entry name" value="ABC_TRANSPORTER_1"/>
    <property type="match status" value="1"/>
</dbReference>
<keyword evidence="4 6" id="KW-0067">ATP-binding</keyword>
<sequence>MIRLTKISIKDLNIKFEDVHAVKDFSVELTDGDFIALVGHNGAGKSTLINTIVGFQAPTSGELLIEAENIEERGFSVIGFSPQTTMLDWYNNVYDNVYLGTLLGNCPTSEADNLTEQALKLMNIFDLKDRSLEQLSGGQQQRVQIARALVHQPDIYILDEPTVGMDQETGRELLSYLKEEAAAGKIVIISSHDLSLLEEHCDDLLFMDHGELLYHGEMTAFAQSKDDRDAYEVLFAEDYDLSDEESQRANKYNYKVEQIEENKVKLTVPKGTLAREVLRVFGEDTPIKSVEPEMISLKEAYLSMREGRES</sequence>
<organism evidence="6">
    <name type="scientific">Dolosigranulum savutiense</name>
    <dbReference type="NCBI Taxonomy" id="3110288"/>
    <lineage>
        <taxon>Bacteria</taxon>
        <taxon>Bacillati</taxon>
        <taxon>Bacillota</taxon>
        <taxon>Bacilli</taxon>
        <taxon>Lactobacillales</taxon>
        <taxon>Carnobacteriaceae</taxon>
        <taxon>Dolosigranulum</taxon>
    </lineage>
</organism>
<dbReference type="SMART" id="SM00382">
    <property type="entry name" value="AAA"/>
    <property type="match status" value="1"/>
</dbReference>
<dbReference type="InterPro" id="IPR003439">
    <property type="entry name" value="ABC_transporter-like_ATP-bd"/>
</dbReference>
<comment type="similarity">
    <text evidence="1">Belongs to the ABC transporter superfamily.</text>
</comment>
<evidence type="ECO:0000313" key="6">
    <source>
        <dbReference type="EMBL" id="XBC47556.1"/>
    </source>
</evidence>
<dbReference type="InterPro" id="IPR027417">
    <property type="entry name" value="P-loop_NTPase"/>
</dbReference>
<feature type="domain" description="ABC transporter" evidence="5">
    <location>
        <begin position="7"/>
        <end position="234"/>
    </location>
</feature>
<dbReference type="GO" id="GO:0005524">
    <property type="term" value="F:ATP binding"/>
    <property type="evidence" value="ECO:0007669"/>
    <property type="project" value="UniProtKB-KW"/>
</dbReference>
<dbReference type="GO" id="GO:0016887">
    <property type="term" value="F:ATP hydrolysis activity"/>
    <property type="evidence" value="ECO:0007669"/>
    <property type="project" value="InterPro"/>
</dbReference>
<keyword evidence="2" id="KW-0813">Transport</keyword>